<reference evidence="3" key="1">
    <citation type="journal article" date="2024" name="Int. J. Syst. Evol. Microbiol.">
        <title>Methylomarinovum tepidoasis sp. nov., a moderately thermophilic methanotroph of the family Methylothermaceae isolated from a deep-sea hydrothermal field.</title>
        <authorList>
            <person name="Hirayama H."/>
            <person name="Takaki Y."/>
            <person name="Abe M."/>
            <person name="Miyazaki M."/>
            <person name="Uematsu K."/>
            <person name="Matsui Y."/>
            <person name="Takai K."/>
        </authorList>
    </citation>
    <scope>NUCLEOTIDE SEQUENCE [LARGE SCALE GENOMIC DNA]</scope>
    <source>
        <strain evidence="3">IN45</strain>
    </source>
</reference>
<sequence length="173" mass="18050">MQTIRQISLVLALGATISAAGALECDDGVPVTVSGTIDTINLSQTIQVGQIHMVLTDLGGSEVFAGTGGIMGQIRGIKPDGTVLLNHYICFDSSDCLMTRKDRATLMPAANPLCVDGSVGRFEVVEIVSRTKGKGFFKGIEAAIEANGTVSYCPENNGNHFVLTGEACVASLD</sequence>
<dbReference type="AlphaFoldDB" id="A0AAU9CBM5"/>
<keyword evidence="1" id="KW-0732">Signal</keyword>
<dbReference type="EMBL" id="AP024718">
    <property type="protein sequence ID" value="BCX89342.1"/>
    <property type="molecule type" value="Genomic_DNA"/>
</dbReference>
<organism evidence="2 3">
    <name type="scientific">Methylomarinovum tepidoasis</name>
    <dbReference type="NCBI Taxonomy" id="2840183"/>
    <lineage>
        <taxon>Bacteria</taxon>
        <taxon>Pseudomonadati</taxon>
        <taxon>Pseudomonadota</taxon>
        <taxon>Gammaproteobacteria</taxon>
        <taxon>Methylococcales</taxon>
        <taxon>Methylothermaceae</taxon>
        <taxon>Methylomarinovum</taxon>
    </lineage>
</organism>
<dbReference type="Proteomes" id="UP001321450">
    <property type="component" value="Chromosome"/>
</dbReference>
<protein>
    <submittedName>
        <fullName evidence="2">Uncharacterized protein</fullName>
    </submittedName>
</protein>
<dbReference type="KEGG" id="meiy:MIN45_P1714"/>
<evidence type="ECO:0000313" key="2">
    <source>
        <dbReference type="EMBL" id="BCX89342.1"/>
    </source>
</evidence>
<accession>A0AAU9CBM5</accession>
<name>A0AAU9CBM5_9GAMM</name>
<evidence type="ECO:0000313" key="3">
    <source>
        <dbReference type="Proteomes" id="UP001321450"/>
    </source>
</evidence>
<gene>
    <name evidence="2" type="ORF">MIN45_P1714</name>
</gene>
<evidence type="ECO:0000256" key="1">
    <source>
        <dbReference type="SAM" id="SignalP"/>
    </source>
</evidence>
<feature type="signal peptide" evidence="1">
    <location>
        <begin position="1"/>
        <end position="22"/>
    </location>
</feature>
<proteinExistence type="predicted"/>
<keyword evidence="3" id="KW-1185">Reference proteome</keyword>
<feature type="chain" id="PRO_5043728648" evidence="1">
    <location>
        <begin position="23"/>
        <end position="173"/>
    </location>
</feature>
<dbReference type="RefSeq" id="WP_286291659.1">
    <property type="nucleotide sequence ID" value="NZ_AP024718.1"/>
</dbReference>